<dbReference type="PANTHER" id="PTHR13032:SF6">
    <property type="entry name" value="MITOCHONDRIAL IMPORT INNER MEMBRANE TRANSLOCASE SUBUNIT TIM21"/>
    <property type="match status" value="1"/>
</dbReference>
<comment type="similarity">
    <text evidence="2 9">Belongs to the TIM21 family.</text>
</comment>
<keyword evidence="12" id="KW-1185">Reference proteome</keyword>
<keyword evidence="7 9" id="KW-0496">Mitochondrion</keyword>
<dbReference type="InterPro" id="IPR038552">
    <property type="entry name" value="Tim21_IMS_sf"/>
</dbReference>
<organism evidence="11 12">
    <name type="scientific">Hyphopichia burtonii NRRL Y-1933</name>
    <dbReference type="NCBI Taxonomy" id="984485"/>
    <lineage>
        <taxon>Eukaryota</taxon>
        <taxon>Fungi</taxon>
        <taxon>Dikarya</taxon>
        <taxon>Ascomycota</taxon>
        <taxon>Saccharomycotina</taxon>
        <taxon>Pichiomycetes</taxon>
        <taxon>Debaryomycetaceae</taxon>
        <taxon>Hyphopichia</taxon>
    </lineage>
</organism>
<reference evidence="12" key="1">
    <citation type="submission" date="2016-05" db="EMBL/GenBank/DDBJ databases">
        <title>Comparative genomics of biotechnologically important yeasts.</title>
        <authorList>
            <consortium name="DOE Joint Genome Institute"/>
            <person name="Riley R."/>
            <person name="Haridas S."/>
            <person name="Wolfe K.H."/>
            <person name="Lopes M.R."/>
            <person name="Hittinger C.T."/>
            <person name="Goker M."/>
            <person name="Salamov A."/>
            <person name="Wisecaver J."/>
            <person name="Long T.M."/>
            <person name="Aerts A.L."/>
            <person name="Barry K."/>
            <person name="Choi C."/>
            <person name="Clum A."/>
            <person name="Coughlan A.Y."/>
            <person name="Deshpande S."/>
            <person name="Douglass A.P."/>
            <person name="Hanson S.J."/>
            <person name="Klenk H.-P."/>
            <person name="Labutti K."/>
            <person name="Lapidus A."/>
            <person name="Lindquist E."/>
            <person name="Lipzen A."/>
            <person name="Meier-Kolthoff J.P."/>
            <person name="Ohm R.A."/>
            <person name="Otillar R.P."/>
            <person name="Pangilinan J."/>
            <person name="Peng Y."/>
            <person name="Rokas A."/>
            <person name="Rosa C.A."/>
            <person name="Scheuner C."/>
            <person name="Sibirny A.A."/>
            <person name="Slot J.C."/>
            <person name="Stielow J.B."/>
            <person name="Sun H."/>
            <person name="Kurtzman C.P."/>
            <person name="Blackwell M."/>
            <person name="Grigoriev I.V."/>
            <person name="Jeffries T.W."/>
        </authorList>
    </citation>
    <scope>NUCLEOTIDE SEQUENCE [LARGE SCALE GENOMIC DNA]</scope>
    <source>
        <strain evidence="12">NRRL Y-1933</strain>
    </source>
</reference>
<dbReference type="Proteomes" id="UP000095085">
    <property type="component" value="Unassembled WGS sequence"/>
</dbReference>
<gene>
    <name evidence="11" type="ORF">HYPBUDRAFT_163007</name>
</gene>
<feature type="compositionally biased region" description="Pro residues" evidence="10">
    <location>
        <begin position="21"/>
        <end position="31"/>
    </location>
</feature>
<evidence type="ECO:0000256" key="10">
    <source>
        <dbReference type="SAM" id="MobiDB-lite"/>
    </source>
</evidence>
<comment type="function">
    <text evidence="9">Essential component of the TIM23 complex, a complex that mediates the translocation of transit peptide-containing proteins across the mitochondrial inner membrane.</text>
</comment>
<keyword evidence="6 9" id="KW-1133">Transmembrane helix</keyword>
<keyword evidence="9" id="KW-0813">Transport</keyword>
<feature type="region of interest" description="Disordered" evidence="10">
    <location>
        <begin position="16"/>
        <end position="37"/>
    </location>
</feature>
<evidence type="ECO:0000256" key="5">
    <source>
        <dbReference type="ARBA" id="ARBA00022946"/>
    </source>
</evidence>
<feature type="transmembrane region" description="Helical" evidence="9">
    <location>
        <begin position="49"/>
        <end position="74"/>
    </location>
</feature>
<evidence type="ECO:0000256" key="4">
    <source>
        <dbReference type="ARBA" id="ARBA00022692"/>
    </source>
</evidence>
<keyword evidence="4 9" id="KW-0812">Transmembrane</keyword>
<dbReference type="GO" id="GO:0030150">
    <property type="term" value="P:protein import into mitochondrial matrix"/>
    <property type="evidence" value="ECO:0007669"/>
    <property type="project" value="UniProtKB-UniRule"/>
</dbReference>
<dbReference type="EMBL" id="KV454544">
    <property type="protein sequence ID" value="ODV65384.1"/>
    <property type="molecule type" value="Genomic_DNA"/>
</dbReference>
<evidence type="ECO:0000256" key="3">
    <source>
        <dbReference type="ARBA" id="ARBA00020726"/>
    </source>
</evidence>
<keyword evidence="9" id="KW-0999">Mitochondrion inner membrane</keyword>
<comment type="subcellular location">
    <subcellularLocation>
        <location evidence="9">Mitochondrion inner membrane</location>
        <topology evidence="9">Single-pass membrane protein</topology>
    </subcellularLocation>
    <subcellularLocation>
        <location evidence="1">Mitochondrion membrane</location>
        <topology evidence="1">Single-pass membrane protein</topology>
    </subcellularLocation>
</comment>
<dbReference type="AlphaFoldDB" id="A0A1E4RDP2"/>
<keyword evidence="9" id="KW-0653">Protein transport</keyword>
<evidence type="ECO:0000313" key="11">
    <source>
        <dbReference type="EMBL" id="ODV65384.1"/>
    </source>
</evidence>
<dbReference type="Pfam" id="PF08294">
    <property type="entry name" value="TIM21"/>
    <property type="match status" value="1"/>
</dbReference>
<dbReference type="Gene3D" id="3.10.450.320">
    <property type="entry name" value="Mitochondrial import inner membrane translocase subunit Tim21"/>
    <property type="match status" value="1"/>
</dbReference>
<dbReference type="PANTHER" id="PTHR13032">
    <property type="entry name" value="MITOCHONDRIAL IMPORT INNER MEMBRANE TRANSLOCASE SUBUNIT TIM21"/>
    <property type="match status" value="1"/>
</dbReference>
<keyword evidence="5" id="KW-0809">Transit peptide</keyword>
<name>A0A1E4RDP2_9ASCO</name>
<evidence type="ECO:0000256" key="9">
    <source>
        <dbReference type="RuleBase" id="RU367142"/>
    </source>
</evidence>
<evidence type="ECO:0000256" key="6">
    <source>
        <dbReference type="ARBA" id="ARBA00022989"/>
    </source>
</evidence>
<sequence length="217" mass="24505">MRPTSIDFSNKVHRLYSTKTAPPPPPPPPSEPSDKNAKGKLILNRISRFFTFSLSSVLVLGAFGVSLLVIYLILSELFLPSGDTKTFNKAVKLLEQNELAQKALDFKSGERVKAYGEVPGDRWVRNRPVQSVRSKGKDGNDRLYMKFHVETDSGKHGSVTLEQVDTSFWSSEFSYIALDIPRQRRIYIIEPKYQGLLHNEHGNNGFLGLKWGPKKDN</sequence>
<dbReference type="GeneID" id="30997146"/>
<accession>A0A1E4RDP2</accession>
<dbReference type="GO" id="GO:0005744">
    <property type="term" value="C:TIM23 mitochondrial import inner membrane translocase complex"/>
    <property type="evidence" value="ECO:0007669"/>
    <property type="project" value="UniProtKB-UniRule"/>
</dbReference>
<protein>
    <recommendedName>
        <fullName evidence="3 9">Mitochondrial import inner membrane translocase subunit Tim21</fullName>
    </recommendedName>
</protein>
<dbReference type="OrthoDB" id="436405at2759"/>
<evidence type="ECO:0000256" key="7">
    <source>
        <dbReference type="ARBA" id="ARBA00023128"/>
    </source>
</evidence>
<comment type="subunit">
    <text evidence="9">Component of the TIM23 complex.</text>
</comment>
<dbReference type="STRING" id="984485.A0A1E4RDP2"/>
<keyword evidence="8 9" id="KW-0472">Membrane</keyword>
<evidence type="ECO:0000256" key="8">
    <source>
        <dbReference type="ARBA" id="ARBA00023136"/>
    </source>
</evidence>
<evidence type="ECO:0000256" key="2">
    <source>
        <dbReference type="ARBA" id="ARBA00010867"/>
    </source>
</evidence>
<proteinExistence type="inferred from homology"/>
<dbReference type="InterPro" id="IPR013261">
    <property type="entry name" value="Tim21"/>
</dbReference>
<evidence type="ECO:0000256" key="1">
    <source>
        <dbReference type="ARBA" id="ARBA00004304"/>
    </source>
</evidence>
<evidence type="ECO:0000313" key="12">
    <source>
        <dbReference type="Proteomes" id="UP000095085"/>
    </source>
</evidence>
<keyword evidence="9" id="KW-0811">Translocation</keyword>
<dbReference type="RefSeq" id="XP_020074451.1">
    <property type="nucleotide sequence ID" value="XM_020222597.1"/>
</dbReference>